<feature type="transmembrane region" description="Helical" evidence="1">
    <location>
        <begin position="91"/>
        <end position="109"/>
    </location>
</feature>
<dbReference type="eggNOG" id="COG0697">
    <property type="taxonomic scope" value="Bacteria"/>
</dbReference>
<proteinExistence type="predicted"/>
<dbReference type="InterPro" id="IPR000620">
    <property type="entry name" value="EamA_dom"/>
</dbReference>
<evidence type="ECO:0000256" key="1">
    <source>
        <dbReference type="SAM" id="Phobius"/>
    </source>
</evidence>
<feature type="domain" description="EamA" evidence="2">
    <location>
        <begin position="3"/>
        <end position="132"/>
    </location>
</feature>
<dbReference type="Pfam" id="PF00892">
    <property type="entry name" value="EamA"/>
    <property type="match status" value="2"/>
</dbReference>
<organism evidence="3 4">
    <name type="scientific">Roseobacter litoralis (strain ATCC 49566 / DSM 6996 / JCM 21268 / NBRC 15278 / OCh 149)</name>
    <dbReference type="NCBI Taxonomy" id="391595"/>
    <lineage>
        <taxon>Bacteria</taxon>
        <taxon>Pseudomonadati</taxon>
        <taxon>Pseudomonadota</taxon>
        <taxon>Alphaproteobacteria</taxon>
        <taxon>Rhodobacterales</taxon>
        <taxon>Roseobacteraceae</taxon>
        <taxon>Roseobacter</taxon>
    </lineage>
</organism>
<dbReference type="Proteomes" id="UP000001353">
    <property type="component" value="Chromosome"/>
</dbReference>
<reference evidence="3 4" key="1">
    <citation type="journal article" date="2011" name="BMC Genomics">
        <title>Comparative genome analysis and genome-guided physiological analysis of Roseobacter litoralis.</title>
        <authorList>
            <person name="Kalhoefer D."/>
            <person name="Thole S."/>
            <person name="Voget S."/>
            <person name="Lehmann R."/>
            <person name="Liesegang H."/>
            <person name="Wollher A."/>
            <person name="Daniel R."/>
            <person name="Simon M."/>
            <person name="Brinkhoff T."/>
        </authorList>
    </citation>
    <scope>NUCLEOTIDE SEQUENCE [LARGE SCALE GENOMIC DNA]</scope>
    <source>
        <strain evidence="4">ATCC 49566 / DSM 6996 / JCM 21268 / NBRC 15278 / OCh 149</strain>
    </source>
</reference>
<keyword evidence="1" id="KW-0812">Transmembrane</keyword>
<dbReference type="STRING" id="391595.RLO149_c041220"/>
<dbReference type="InterPro" id="IPR037185">
    <property type="entry name" value="EmrE-like"/>
</dbReference>
<dbReference type="PANTHER" id="PTHR22911">
    <property type="entry name" value="ACYL-MALONYL CONDENSING ENZYME-RELATED"/>
    <property type="match status" value="1"/>
</dbReference>
<feature type="transmembrane region" description="Helical" evidence="1">
    <location>
        <begin position="115"/>
        <end position="137"/>
    </location>
</feature>
<dbReference type="HOGENOM" id="CLU_085273_0_0_5"/>
<feature type="transmembrane region" description="Helical" evidence="1">
    <location>
        <begin position="149"/>
        <end position="171"/>
    </location>
</feature>
<feature type="transmembrane region" description="Helical" evidence="1">
    <location>
        <begin position="63"/>
        <end position="84"/>
    </location>
</feature>
<dbReference type="SUPFAM" id="SSF103481">
    <property type="entry name" value="Multidrug resistance efflux transporter EmrE"/>
    <property type="match status" value="1"/>
</dbReference>
<keyword evidence="4" id="KW-1185">Reference proteome</keyword>
<keyword evidence="1" id="KW-1133">Transmembrane helix</keyword>
<feature type="transmembrane region" description="Helical" evidence="1">
    <location>
        <begin position="177"/>
        <end position="197"/>
    </location>
</feature>
<keyword evidence="1" id="KW-0472">Membrane</keyword>
<name>F7ZFL3_ROSLO</name>
<dbReference type="Gene3D" id="1.10.3730.20">
    <property type="match status" value="1"/>
</dbReference>
<dbReference type="OrthoDB" id="7704317at2"/>
<feature type="transmembrane region" description="Helical" evidence="1">
    <location>
        <begin position="209"/>
        <end position="231"/>
    </location>
</feature>
<gene>
    <name evidence="3" type="ordered locus">RLO149_c041220</name>
</gene>
<dbReference type="RefSeq" id="WP_013963897.1">
    <property type="nucleotide sequence ID" value="NC_015730.1"/>
</dbReference>
<dbReference type="GO" id="GO:0016020">
    <property type="term" value="C:membrane"/>
    <property type="evidence" value="ECO:0007669"/>
    <property type="project" value="InterPro"/>
</dbReference>
<feature type="transmembrane region" description="Helical" evidence="1">
    <location>
        <begin position="31"/>
        <end position="57"/>
    </location>
</feature>
<dbReference type="KEGG" id="rli:RLO149_c041220"/>
<sequence length="281" mass="29254">MTALGLGLIAAFCWGLHDIAIRYLSRSVPLLAALFVVLCVGALFQLTAILILGGGFFVSGTGVLLSLGAGVAFLIASLGLYYAFERGPVRLVAPIIASFPILSLVYAVASGRTVTPAQGLAVLAIVVGVGLVAALSDQSDDDIPPIKRTIILSLVSAFGFATTFKLGQLAADLSGELPTTLIARLTALSLLTGVIMMRRATFWPGRKALLPLVGMGILDGVALLSVLSAGKMPNPEYASVTSSMFGLLTILLAWTFLKERMTPPQWSGCLIAFAGVGYLAL</sequence>
<dbReference type="PANTHER" id="PTHR22911:SF137">
    <property type="entry name" value="SOLUTE CARRIER FAMILY 35 MEMBER G2-RELATED"/>
    <property type="match status" value="1"/>
</dbReference>
<feature type="domain" description="EamA" evidence="2">
    <location>
        <begin position="149"/>
        <end position="277"/>
    </location>
</feature>
<accession>F7ZFL3</accession>
<evidence type="ECO:0000313" key="4">
    <source>
        <dbReference type="Proteomes" id="UP000001353"/>
    </source>
</evidence>
<protein>
    <recommendedName>
        <fullName evidence="2">EamA domain-containing protein</fullName>
    </recommendedName>
</protein>
<feature type="transmembrane region" description="Helical" evidence="1">
    <location>
        <begin position="237"/>
        <end position="257"/>
    </location>
</feature>
<dbReference type="EMBL" id="CP002623">
    <property type="protein sequence ID" value="AEI96018.1"/>
    <property type="molecule type" value="Genomic_DNA"/>
</dbReference>
<evidence type="ECO:0000259" key="2">
    <source>
        <dbReference type="Pfam" id="PF00892"/>
    </source>
</evidence>
<evidence type="ECO:0000313" key="3">
    <source>
        <dbReference type="EMBL" id="AEI96018.1"/>
    </source>
</evidence>
<dbReference type="AlphaFoldDB" id="F7ZFL3"/>
<feature type="transmembrane region" description="Helical" evidence="1">
    <location>
        <begin position="6"/>
        <end position="24"/>
    </location>
</feature>